<dbReference type="OrthoDB" id="6625951at2759"/>
<sequence>NTRHKHEAHTDRVISREIIRSSLKRKANDDLHILPSKLIRRDLQSVEDISINVSHTDMKSFRRSIYGIRRKHYPNLPISIEIAIEQLNEMQNKIQYKGEQFCFMSDDKNIIIFTCKMNLEAISNAEHVFGDGTFTYAPKFFMQLYTLNIYKNNFYILLVYCFFYVTNKLQVI</sequence>
<evidence type="ECO:0000313" key="2">
    <source>
        <dbReference type="Proteomes" id="UP000478052"/>
    </source>
</evidence>
<name>A0A6G0Z084_APHCR</name>
<accession>A0A6G0Z084</accession>
<evidence type="ECO:0008006" key="3">
    <source>
        <dbReference type="Google" id="ProtNLM"/>
    </source>
</evidence>
<keyword evidence="2" id="KW-1185">Reference proteome</keyword>
<proteinExistence type="predicted"/>
<feature type="non-terminal residue" evidence="1">
    <location>
        <position position="1"/>
    </location>
</feature>
<protein>
    <recommendedName>
        <fullName evidence="3">MULE domain-containing protein</fullName>
    </recommendedName>
</protein>
<dbReference type="Proteomes" id="UP000478052">
    <property type="component" value="Unassembled WGS sequence"/>
</dbReference>
<comment type="caution">
    <text evidence="1">The sequence shown here is derived from an EMBL/GenBank/DDBJ whole genome shotgun (WGS) entry which is preliminary data.</text>
</comment>
<organism evidence="1 2">
    <name type="scientific">Aphis craccivora</name>
    <name type="common">Cowpea aphid</name>
    <dbReference type="NCBI Taxonomy" id="307492"/>
    <lineage>
        <taxon>Eukaryota</taxon>
        <taxon>Metazoa</taxon>
        <taxon>Ecdysozoa</taxon>
        <taxon>Arthropoda</taxon>
        <taxon>Hexapoda</taxon>
        <taxon>Insecta</taxon>
        <taxon>Pterygota</taxon>
        <taxon>Neoptera</taxon>
        <taxon>Paraneoptera</taxon>
        <taxon>Hemiptera</taxon>
        <taxon>Sternorrhyncha</taxon>
        <taxon>Aphidomorpha</taxon>
        <taxon>Aphidoidea</taxon>
        <taxon>Aphididae</taxon>
        <taxon>Aphidini</taxon>
        <taxon>Aphis</taxon>
        <taxon>Aphis</taxon>
    </lineage>
</organism>
<evidence type="ECO:0000313" key="1">
    <source>
        <dbReference type="EMBL" id="KAF0763537.1"/>
    </source>
</evidence>
<dbReference type="EMBL" id="VUJU01001859">
    <property type="protein sequence ID" value="KAF0763537.1"/>
    <property type="molecule type" value="Genomic_DNA"/>
</dbReference>
<gene>
    <name evidence="1" type="ORF">FWK35_00012701</name>
</gene>
<reference evidence="1 2" key="1">
    <citation type="submission" date="2019-08" db="EMBL/GenBank/DDBJ databases">
        <title>Whole genome of Aphis craccivora.</title>
        <authorList>
            <person name="Voronova N.V."/>
            <person name="Shulinski R.S."/>
            <person name="Bandarenka Y.V."/>
            <person name="Zhorov D.G."/>
            <person name="Warner D."/>
        </authorList>
    </citation>
    <scope>NUCLEOTIDE SEQUENCE [LARGE SCALE GENOMIC DNA]</scope>
    <source>
        <strain evidence="1">180601</strain>
        <tissue evidence="1">Whole Body</tissue>
    </source>
</reference>
<dbReference type="AlphaFoldDB" id="A0A6G0Z084"/>